<keyword evidence="1" id="KW-0732">Signal</keyword>
<comment type="caution">
    <text evidence="2">The sequence shown here is derived from an EMBL/GenBank/DDBJ whole genome shotgun (WGS) entry which is preliminary data.</text>
</comment>
<dbReference type="AlphaFoldDB" id="A0A2N3IC82"/>
<evidence type="ECO:0008006" key="4">
    <source>
        <dbReference type="Google" id="ProtNLM"/>
    </source>
</evidence>
<evidence type="ECO:0000313" key="2">
    <source>
        <dbReference type="EMBL" id="PKQ67863.1"/>
    </source>
</evidence>
<evidence type="ECO:0000313" key="3">
    <source>
        <dbReference type="Proteomes" id="UP000233387"/>
    </source>
</evidence>
<accession>A0A2N3IC82</accession>
<sequence>MKKVFLSLALLTFMSHWVMAQGSEIYGKGIRINLDTSGKRYIRFITWHQMWMRYIDNNPGTSVNGIPEASTWDVGLRRSRFLWYTQISPKYLILAHIGINNQTFVNGGGSGTQGVGGYGVGKKPQLFLHDFWNEYQVVKDKLYIGTGLHYWNGVSRMASASTLNFLALDAPIFNWPLIEETDQFARQFGIYVKGKLPMGKKSLDYRAYLNKPFATPTPDATIQATPGRAFAGNNNTGAVGGYFTLELAEKESNVLPFFVGTYLGTKKVLNIGGGFHIHPQATRSYQPTGDGVTFKWESHDMKLFGLDVFADLPLNKEKGTAFTGYLLYQNMDFGPNYIRAIGIMNEGLNGLPGSVLQGGGNADWRIGTGDIIYGEAGYLLPKNTLGSKGKLQVFATGTYRNFQFLAEPSLDYGAGFNYYIDGHHAKISLKYQTRHIYEGTFNVNTGEKPKINTNPDLVGGKKRLGELIVQTMIYL</sequence>
<proteinExistence type="predicted"/>
<feature type="signal peptide" evidence="1">
    <location>
        <begin position="1"/>
        <end position="20"/>
    </location>
</feature>
<gene>
    <name evidence="2" type="ORF">Rain11_1881</name>
</gene>
<feature type="chain" id="PRO_5014775046" description="Short chain amide porin" evidence="1">
    <location>
        <begin position="21"/>
        <end position="475"/>
    </location>
</feature>
<dbReference type="Proteomes" id="UP000233387">
    <property type="component" value="Unassembled WGS sequence"/>
</dbReference>
<keyword evidence="3" id="KW-1185">Reference proteome</keyword>
<protein>
    <recommendedName>
        <fullName evidence="4">Short chain amide porin</fullName>
    </recommendedName>
</protein>
<reference evidence="2 3" key="1">
    <citation type="submission" date="2017-06" db="EMBL/GenBank/DDBJ databases">
        <title>Raineya orbicola gen. nov., sp. nov. a slightly thermophilic bacterium of the phylum Bacteroidetes and the description of Raineyaceae fam. nov.</title>
        <authorList>
            <person name="Albuquerque L."/>
            <person name="Polonia A.R.M."/>
            <person name="Barroso C."/>
            <person name="Froufe H.J.C."/>
            <person name="Lage O."/>
            <person name="Lobo-Da-Cunha A."/>
            <person name="Egas C."/>
            <person name="Da Costa M.S."/>
        </authorList>
    </citation>
    <scope>NUCLEOTIDE SEQUENCE [LARGE SCALE GENOMIC DNA]</scope>
    <source>
        <strain evidence="2 3">SPSPC-11</strain>
    </source>
</reference>
<name>A0A2N3IC82_9BACT</name>
<dbReference type="EMBL" id="NKXO01000029">
    <property type="protein sequence ID" value="PKQ67863.1"/>
    <property type="molecule type" value="Genomic_DNA"/>
</dbReference>
<dbReference type="OrthoDB" id="9771991at2"/>
<organism evidence="2 3">
    <name type="scientific">Raineya orbicola</name>
    <dbReference type="NCBI Taxonomy" id="2016530"/>
    <lineage>
        <taxon>Bacteria</taxon>
        <taxon>Pseudomonadati</taxon>
        <taxon>Bacteroidota</taxon>
        <taxon>Cytophagia</taxon>
        <taxon>Cytophagales</taxon>
        <taxon>Raineyaceae</taxon>
        <taxon>Raineya</taxon>
    </lineage>
</organism>
<dbReference type="RefSeq" id="WP_101359161.1">
    <property type="nucleotide sequence ID" value="NZ_NKXO01000029.1"/>
</dbReference>
<evidence type="ECO:0000256" key="1">
    <source>
        <dbReference type="SAM" id="SignalP"/>
    </source>
</evidence>